<dbReference type="SUPFAM" id="SSF56219">
    <property type="entry name" value="DNase I-like"/>
    <property type="match status" value="1"/>
</dbReference>
<dbReference type="WBParaSite" id="SSLN_0001781601-mRNA-1">
    <property type="protein sequence ID" value="SSLN_0001781601-mRNA-1"/>
    <property type="gene ID" value="SSLN_0001781601"/>
</dbReference>
<organism evidence="3">
    <name type="scientific">Schistocephalus solidus</name>
    <name type="common">Tapeworm</name>
    <dbReference type="NCBI Taxonomy" id="70667"/>
    <lineage>
        <taxon>Eukaryota</taxon>
        <taxon>Metazoa</taxon>
        <taxon>Spiralia</taxon>
        <taxon>Lophotrochozoa</taxon>
        <taxon>Platyhelminthes</taxon>
        <taxon>Cestoda</taxon>
        <taxon>Eucestoda</taxon>
        <taxon>Diphyllobothriidea</taxon>
        <taxon>Diphyllobothriidae</taxon>
        <taxon>Schistocephalus</taxon>
    </lineage>
</organism>
<gene>
    <name evidence="1" type="ORF">SSLN_LOCUS17163</name>
</gene>
<sequence>MNHLLAIDSNEKSSLELAIDPSSSSNEMGINDSLVSLHRFLRGDTFTIIISTDAPPMTSSDPAKNKFYEEMHALLAVVLKMDKLIGLGDFNARVGKDHAAWQGVPGPHGLEHCLLLTNTFFCLPTREKATWMHPQLRHWQLLDYVLVRRCARNQRQDYFDDIDADISNLVAKRNQLHIAYLDHQMEATRSAFLGCQRLVQ</sequence>
<evidence type="ECO:0000313" key="2">
    <source>
        <dbReference type="Proteomes" id="UP000275846"/>
    </source>
</evidence>
<proteinExistence type="predicted"/>
<evidence type="ECO:0000313" key="1">
    <source>
        <dbReference type="EMBL" id="VDM03549.1"/>
    </source>
</evidence>
<reference evidence="3" key="1">
    <citation type="submission" date="2016-06" db="UniProtKB">
        <authorList>
            <consortium name="WormBaseParasite"/>
        </authorList>
    </citation>
    <scope>IDENTIFICATION</scope>
</reference>
<name>A0A183TL15_SCHSO</name>
<keyword evidence="2" id="KW-1185">Reference proteome</keyword>
<accession>A0A183TL15</accession>
<dbReference type="OrthoDB" id="10030815at2759"/>
<dbReference type="Gene3D" id="3.60.10.10">
    <property type="entry name" value="Endonuclease/exonuclease/phosphatase"/>
    <property type="match status" value="1"/>
</dbReference>
<protein>
    <submittedName>
        <fullName evidence="3">Endo/exonuclease/phosphatase domain-containing protein</fullName>
    </submittedName>
</protein>
<dbReference type="InterPro" id="IPR036691">
    <property type="entry name" value="Endo/exonu/phosph_ase_sf"/>
</dbReference>
<evidence type="ECO:0000313" key="3">
    <source>
        <dbReference type="WBParaSite" id="SSLN_0001781601-mRNA-1"/>
    </source>
</evidence>
<reference evidence="1 2" key="2">
    <citation type="submission" date="2018-11" db="EMBL/GenBank/DDBJ databases">
        <authorList>
            <consortium name="Pathogen Informatics"/>
        </authorList>
    </citation>
    <scope>NUCLEOTIDE SEQUENCE [LARGE SCALE GENOMIC DNA]</scope>
    <source>
        <strain evidence="1 2">NST_G2</strain>
    </source>
</reference>
<dbReference type="EMBL" id="UYSU01042062">
    <property type="protein sequence ID" value="VDM03549.1"/>
    <property type="molecule type" value="Genomic_DNA"/>
</dbReference>
<dbReference type="Proteomes" id="UP000275846">
    <property type="component" value="Unassembled WGS sequence"/>
</dbReference>
<dbReference type="AlphaFoldDB" id="A0A183TL15"/>